<keyword evidence="3" id="KW-1185">Reference proteome</keyword>
<feature type="signal peptide" evidence="1">
    <location>
        <begin position="1"/>
        <end position="21"/>
    </location>
</feature>
<dbReference type="RefSeq" id="WP_354368907.1">
    <property type="nucleotide sequence ID" value="NZ_JBEPMA010000012.1"/>
</dbReference>
<sequence length="454" mass="51191">MKKLLLILLALVLALPTTVFAQDYMNDTTNFQKSMEILEELGCNVEKEHQLLGLRSAKDDNRVNLGNESFALLDENDRIISIDRIKETNEDSFRHSTPKKDVRFTQTLVEQKLIKEGYELVHSGYFDDTTLRLRYEKMMPYGGHNQYDAYDVYIDTENGALVSFKKKGIEKEEISLRSFSQNRNPISEDKAIGIANEFLKKYNKGEIQEVRIGTAIPNIDFFRIIKGDSVDGTPIIINEDNIVNQDIREVYILDNENLEVYIDLYSGELLGGDLFMYEGGSISVPDVAYGTARATDAHSGLARMGYDPVDVAASVTNFKSRASRMLGYGLKAFYAGCHGNASSIGTNKDGGSYLRYTNVPSSDYQFVFLAACNTAANTNWSDAFGIYNGTSKNKAFLGWYESINSVQNYNYCWQLWNQTSRGKSVRNAALDAANKITEYCPIRFRGDRSYDGFD</sequence>
<organism evidence="2 3">
    <name type="scientific">Peptoniphilus olsenii</name>
    <dbReference type="NCBI Taxonomy" id="411570"/>
    <lineage>
        <taxon>Bacteria</taxon>
        <taxon>Bacillati</taxon>
        <taxon>Bacillota</taxon>
        <taxon>Tissierellia</taxon>
        <taxon>Tissierellales</taxon>
        <taxon>Peptoniphilaceae</taxon>
        <taxon>Peptoniphilus</taxon>
    </lineage>
</organism>
<dbReference type="Proteomes" id="UP001549162">
    <property type="component" value="Unassembled WGS sequence"/>
</dbReference>
<gene>
    <name evidence="2" type="ORF">ABID14_001614</name>
</gene>
<reference evidence="2 3" key="1">
    <citation type="submission" date="2024-06" db="EMBL/GenBank/DDBJ databases">
        <title>Genomic Encyclopedia of Type Strains, Phase IV (KMG-IV): sequencing the most valuable type-strain genomes for metagenomic binning, comparative biology and taxonomic classification.</title>
        <authorList>
            <person name="Goeker M."/>
        </authorList>
    </citation>
    <scope>NUCLEOTIDE SEQUENCE [LARGE SCALE GENOMIC DNA]</scope>
    <source>
        <strain evidence="2 3">DSM 21460</strain>
    </source>
</reference>
<feature type="chain" id="PRO_5047104481" evidence="1">
    <location>
        <begin position="22"/>
        <end position="454"/>
    </location>
</feature>
<keyword evidence="1" id="KW-0732">Signal</keyword>
<evidence type="ECO:0000256" key="1">
    <source>
        <dbReference type="SAM" id="SignalP"/>
    </source>
</evidence>
<proteinExistence type="predicted"/>
<name>A0ABV2JDY5_9FIRM</name>
<dbReference type="EMBL" id="JBEPMA010000012">
    <property type="protein sequence ID" value="MET3617979.1"/>
    <property type="molecule type" value="Genomic_DNA"/>
</dbReference>
<evidence type="ECO:0000313" key="2">
    <source>
        <dbReference type="EMBL" id="MET3617979.1"/>
    </source>
</evidence>
<accession>A0ABV2JDY5</accession>
<comment type="caution">
    <text evidence="2">The sequence shown here is derived from an EMBL/GenBank/DDBJ whole genome shotgun (WGS) entry which is preliminary data.</text>
</comment>
<protein>
    <submittedName>
        <fullName evidence="2">Uncharacterized protein</fullName>
    </submittedName>
</protein>
<evidence type="ECO:0000313" key="3">
    <source>
        <dbReference type="Proteomes" id="UP001549162"/>
    </source>
</evidence>